<dbReference type="PROSITE" id="PS51123">
    <property type="entry name" value="OMPA_2"/>
    <property type="match status" value="1"/>
</dbReference>
<evidence type="ECO:0000259" key="6">
    <source>
        <dbReference type="PROSITE" id="PS51123"/>
    </source>
</evidence>
<dbReference type="Proteomes" id="UP000063953">
    <property type="component" value="Chromosome"/>
</dbReference>
<evidence type="ECO:0000256" key="1">
    <source>
        <dbReference type="ARBA" id="ARBA00004442"/>
    </source>
</evidence>
<proteinExistence type="predicted"/>
<reference evidence="7 9" key="1">
    <citation type="journal article" date="2015" name="Genome Announc.">
        <title>Genome Sequences of Oblitimonas alkaliphila gen. nov. sp. nov. (Proposed), a Novel Bacterium of the Pseudomonadaceae Family.</title>
        <authorList>
            <person name="Lauer A.C."/>
            <person name="Nicholson A.C."/>
            <person name="Humrighouse B.W."/>
            <person name="Emery B."/>
            <person name="Drobish A."/>
            <person name="Juieng P."/>
            <person name="Loparev V."/>
            <person name="McQuiston J.R."/>
        </authorList>
    </citation>
    <scope>NUCLEOTIDE SEQUENCE [LARGE SCALE GENOMIC DNA]</scope>
    <source>
        <strain evidence="7 9">E5571</strain>
    </source>
</reference>
<reference evidence="8" key="2">
    <citation type="submission" date="2020-06" db="EMBL/GenBank/DDBJ databases">
        <authorList>
            <person name="Dong N."/>
        </authorList>
    </citation>
    <scope>NUCLEOTIDE SEQUENCE</scope>
    <source>
        <strain evidence="8">DF46-2-2</strain>
    </source>
</reference>
<gene>
    <name evidence="7" type="ORF">AKN88_01900</name>
    <name evidence="8" type="ORF">HX099_08275</name>
</gene>
<dbReference type="InterPro" id="IPR025511">
    <property type="entry name" value="DUF4398"/>
</dbReference>
<keyword evidence="4" id="KW-0175">Coiled coil</keyword>
<feature type="chain" id="PRO_5005472041" evidence="5">
    <location>
        <begin position="19"/>
        <end position="261"/>
    </location>
</feature>
<dbReference type="InterPro" id="IPR050330">
    <property type="entry name" value="Bact_OuterMem_StrucFunc"/>
</dbReference>
<evidence type="ECO:0000256" key="2">
    <source>
        <dbReference type="ARBA" id="ARBA00023136"/>
    </source>
</evidence>
<feature type="coiled-coil region" evidence="4">
    <location>
        <begin position="102"/>
        <end position="134"/>
    </location>
</feature>
<dbReference type="InterPro" id="IPR006665">
    <property type="entry name" value="OmpA-like"/>
</dbReference>
<dbReference type="InterPro" id="IPR036737">
    <property type="entry name" value="OmpA-like_sf"/>
</dbReference>
<dbReference type="PROSITE" id="PS51257">
    <property type="entry name" value="PROKAR_LIPOPROTEIN"/>
    <property type="match status" value="1"/>
</dbReference>
<name>A0A0K1XCC6_9GAMM</name>
<accession>A0A0K1XCC6</accession>
<evidence type="ECO:0000313" key="8">
    <source>
        <dbReference type="EMBL" id="MDM1696652.1"/>
    </source>
</evidence>
<evidence type="ECO:0000256" key="5">
    <source>
        <dbReference type="SAM" id="SignalP"/>
    </source>
</evidence>
<dbReference type="GO" id="GO:0009279">
    <property type="term" value="C:cell outer membrane"/>
    <property type="evidence" value="ECO:0007669"/>
    <property type="project" value="UniProtKB-SubCell"/>
</dbReference>
<dbReference type="SUPFAM" id="SSF103088">
    <property type="entry name" value="OmpA-like"/>
    <property type="match status" value="1"/>
</dbReference>
<dbReference type="Pfam" id="PF00691">
    <property type="entry name" value="OmpA"/>
    <property type="match status" value="1"/>
</dbReference>
<dbReference type="CDD" id="cd07185">
    <property type="entry name" value="OmpA_C-like"/>
    <property type="match status" value="1"/>
</dbReference>
<evidence type="ECO:0000256" key="3">
    <source>
        <dbReference type="PROSITE-ProRule" id="PRU00473"/>
    </source>
</evidence>
<keyword evidence="2 3" id="KW-0472">Membrane</keyword>
<dbReference type="PRINTS" id="PR01021">
    <property type="entry name" value="OMPADOMAIN"/>
</dbReference>
<dbReference type="Gene3D" id="3.30.1330.60">
    <property type="entry name" value="OmpA-like domain"/>
    <property type="match status" value="1"/>
</dbReference>
<dbReference type="PANTHER" id="PTHR30329">
    <property type="entry name" value="STATOR ELEMENT OF FLAGELLAR MOTOR COMPLEX"/>
    <property type="match status" value="1"/>
</dbReference>
<keyword evidence="5" id="KW-0732">Signal</keyword>
<dbReference type="PATRIC" id="fig|1698449.3.peg.381"/>
<dbReference type="Pfam" id="PF14346">
    <property type="entry name" value="DUF4398"/>
    <property type="match status" value="1"/>
</dbReference>
<evidence type="ECO:0000313" key="7">
    <source>
        <dbReference type="EMBL" id="AKX58822.1"/>
    </source>
</evidence>
<dbReference type="EMBL" id="JACANB010000004">
    <property type="protein sequence ID" value="MDM1696652.1"/>
    <property type="molecule type" value="Genomic_DNA"/>
</dbReference>
<organism evidence="7 9">
    <name type="scientific">Thiopseudomonas alkaliphila</name>
    <dbReference type="NCBI Taxonomy" id="1697053"/>
    <lineage>
        <taxon>Bacteria</taxon>
        <taxon>Pseudomonadati</taxon>
        <taxon>Pseudomonadota</taxon>
        <taxon>Gammaproteobacteria</taxon>
        <taxon>Pseudomonadales</taxon>
        <taxon>Pseudomonadaceae</taxon>
        <taxon>Thiopseudomonas</taxon>
    </lineage>
</organism>
<reference evidence="8" key="3">
    <citation type="journal article" date="2022" name="Sci. Total Environ.">
        <title>Prevalence, transmission, and molecular epidemiology of tet(X)-positive bacteria among humans, animals, and environmental niches in China: An epidemiological, and genomic-based study.</title>
        <authorList>
            <person name="Dong N."/>
            <person name="Zeng Y."/>
            <person name="Cai C."/>
            <person name="Sun C."/>
            <person name="Lu J."/>
            <person name="Liu C."/>
            <person name="Zhou H."/>
            <person name="Sun Q."/>
            <person name="Shu L."/>
            <person name="Wang H."/>
            <person name="Wang Y."/>
            <person name="Wang S."/>
            <person name="Wu C."/>
            <person name="Chan E.W."/>
            <person name="Chen G."/>
            <person name="Shen Z."/>
            <person name="Chen S."/>
            <person name="Zhang R."/>
        </authorList>
    </citation>
    <scope>NUCLEOTIDE SEQUENCE</scope>
    <source>
        <strain evidence="8">DF46-2-2</strain>
    </source>
</reference>
<feature type="domain" description="OmpA-like" evidence="6">
    <location>
        <begin position="137"/>
        <end position="253"/>
    </location>
</feature>
<evidence type="ECO:0000256" key="4">
    <source>
        <dbReference type="SAM" id="Coils"/>
    </source>
</evidence>
<comment type="subcellular location">
    <subcellularLocation>
        <location evidence="1">Cell outer membrane</location>
    </subcellularLocation>
</comment>
<dbReference type="STRING" id="1697053.AKN87_03875"/>
<dbReference type="Proteomes" id="UP001173465">
    <property type="component" value="Unassembled WGS sequence"/>
</dbReference>
<dbReference type="RefSeq" id="WP_053099731.1">
    <property type="nucleotide sequence ID" value="NZ_CP012365.1"/>
</dbReference>
<evidence type="ECO:0000313" key="9">
    <source>
        <dbReference type="Proteomes" id="UP000063953"/>
    </source>
</evidence>
<dbReference type="InterPro" id="IPR006664">
    <property type="entry name" value="OMP_bac"/>
</dbReference>
<keyword evidence="9" id="KW-1185">Reference proteome</keyword>
<feature type="signal peptide" evidence="5">
    <location>
        <begin position="1"/>
        <end position="18"/>
    </location>
</feature>
<dbReference type="PANTHER" id="PTHR30329:SF20">
    <property type="entry name" value="EXPORTED PROTEIN"/>
    <property type="match status" value="1"/>
</dbReference>
<sequence length="261" mass="28740">MRKLILVPSLIALSVGLAACANKPNVALEQARENVTQLQNSPEALKMAPLETKDAVKMLDKADAAYRAGKKEQEVSQLAYLTSQRAELAKQTVVLKSGEAALKNSSNERAQARLDAREAEIRKLQDKLSNLDAKPTERGSLVTFGDVLFDLNKAELKPAAYRNVRQLAEFLRENPERKVLIEGFTDSTGAAAYNVQLSERRAESVKRALVKEGVDFSRISTVGFGKEYPVADNATPASRSMNRRVEVTISNDSKEVAPRLR</sequence>
<dbReference type="EMBL" id="CP012365">
    <property type="protein sequence ID" value="AKX58822.1"/>
    <property type="molecule type" value="Genomic_DNA"/>
</dbReference>
<protein>
    <submittedName>
        <fullName evidence="8">OmpA family protein</fullName>
    </submittedName>
</protein>
<dbReference type="AlphaFoldDB" id="A0A0K1XCC6"/>